<feature type="region of interest" description="Disordered" evidence="1">
    <location>
        <begin position="92"/>
        <end position="111"/>
    </location>
</feature>
<organism evidence="2 3">
    <name type="scientific">Portunus trituberculatus</name>
    <name type="common">Swimming crab</name>
    <name type="synonym">Neptunus trituberculatus</name>
    <dbReference type="NCBI Taxonomy" id="210409"/>
    <lineage>
        <taxon>Eukaryota</taxon>
        <taxon>Metazoa</taxon>
        <taxon>Ecdysozoa</taxon>
        <taxon>Arthropoda</taxon>
        <taxon>Crustacea</taxon>
        <taxon>Multicrustacea</taxon>
        <taxon>Malacostraca</taxon>
        <taxon>Eumalacostraca</taxon>
        <taxon>Eucarida</taxon>
        <taxon>Decapoda</taxon>
        <taxon>Pleocyemata</taxon>
        <taxon>Brachyura</taxon>
        <taxon>Eubrachyura</taxon>
        <taxon>Portunoidea</taxon>
        <taxon>Portunidae</taxon>
        <taxon>Portuninae</taxon>
        <taxon>Portunus</taxon>
    </lineage>
</organism>
<keyword evidence="3" id="KW-1185">Reference proteome</keyword>
<feature type="compositionally biased region" description="Low complexity" evidence="1">
    <location>
        <begin position="63"/>
        <end position="78"/>
    </location>
</feature>
<protein>
    <submittedName>
        <fullName evidence="2">Uncharacterized protein</fullName>
    </submittedName>
</protein>
<name>A0A5B7FTU7_PORTR</name>
<evidence type="ECO:0000313" key="2">
    <source>
        <dbReference type="EMBL" id="MPC49962.1"/>
    </source>
</evidence>
<sequence length="111" mass="12145">MPRDTPLPSPQRPPITVPLRHHRRKSCEGSGRREGFVPCPGLDALLIFGQPQVACEDRGEGEQAAQIERPARPAPRQAGRLLCRVTQVSSPYALPSDAKTNGGHHLSRLHC</sequence>
<dbReference type="EMBL" id="VSRR010009204">
    <property type="protein sequence ID" value="MPC49962.1"/>
    <property type="molecule type" value="Genomic_DNA"/>
</dbReference>
<comment type="caution">
    <text evidence="2">The sequence shown here is derived from an EMBL/GenBank/DDBJ whole genome shotgun (WGS) entry which is preliminary data.</text>
</comment>
<evidence type="ECO:0000256" key="1">
    <source>
        <dbReference type="SAM" id="MobiDB-lite"/>
    </source>
</evidence>
<dbReference type="Proteomes" id="UP000324222">
    <property type="component" value="Unassembled WGS sequence"/>
</dbReference>
<proteinExistence type="predicted"/>
<feature type="region of interest" description="Disordered" evidence="1">
    <location>
        <begin position="1"/>
        <end position="33"/>
    </location>
</feature>
<accession>A0A5B7FTU7</accession>
<gene>
    <name evidence="2" type="ORF">E2C01_043778</name>
</gene>
<dbReference type="AlphaFoldDB" id="A0A5B7FTU7"/>
<feature type="compositionally biased region" description="Pro residues" evidence="1">
    <location>
        <begin position="1"/>
        <end position="16"/>
    </location>
</feature>
<feature type="region of interest" description="Disordered" evidence="1">
    <location>
        <begin position="59"/>
        <end position="78"/>
    </location>
</feature>
<evidence type="ECO:0000313" key="3">
    <source>
        <dbReference type="Proteomes" id="UP000324222"/>
    </source>
</evidence>
<reference evidence="2 3" key="1">
    <citation type="submission" date="2019-05" db="EMBL/GenBank/DDBJ databases">
        <title>Another draft genome of Portunus trituberculatus and its Hox gene families provides insights of decapod evolution.</title>
        <authorList>
            <person name="Jeong J.-H."/>
            <person name="Song I."/>
            <person name="Kim S."/>
            <person name="Choi T."/>
            <person name="Kim D."/>
            <person name="Ryu S."/>
            <person name="Kim W."/>
        </authorList>
    </citation>
    <scope>NUCLEOTIDE SEQUENCE [LARGE SCALE GENOMIC DNA]</scope>
    <source>
        <tissue evidence="2">Muscle</tissue>
    </source>
</reference>